<comment type="caution">
    <text evidence="1">The sequence shown here is derived from an EMBL/GenBank/DDBJ whole genome shotgun (WGS) entry which is preliminary data.</text>
</comment>
<evidence type="ECO:0000313" key="2">
    <source>
        <dbReference type="Proteomes" id="UP000772434"/>
    </source>
</evidence>
<dbReference type="AlphaFoldDB" id="A0A9P5PDZ0"/>
<reference evidence="1" key="1">
    <citation type="submission" date="2020-11" db="EMBL/GenBank/DDBJ databases">
        <authorList>
            <consortium name="DOE Joint Genome Institute"/>
            <person name="Ahrendt S."/>
            <person name="Riley R."/>
            <person name="Andreopoulos W."/>
            <person name="Labutti K."/>
            <person name="Pangilinan J."/>
            <person name="Ruiz-Duenas F.J."/>
            <person name="Barrasa J.M."/>
            <person name="Sanchez-Garcia M."/>
            <person name="Camarero S."/>
            <person name="Miyauchi S."/>
            <person name="Serrano A."/>
            <person name="Linde D."/>
            <person name="Babiker R."/>
            <person name="Drula E."/>
            <person name="Ayuso-Fernandez I."/>
            <person name="Pacheco R."/>
            <person name="Padilla G."/>
            <person name="Ferreira P."/>
            <person name="Barriuso J."/>
            <person name="Kellner H."/>
            <person name="Castanera R."/>
            <person name="Alfaro M."/>
            <person name="Ramirez L."/>
            <person name="Pisabarro A.G."/>
            <person name="Kuo A."/>
            <person name="Tritt A."/>
            <person name="Lipzen A."/>
            <person name="He G."/>
            <person name="Yan M."/>
            <person name="Ng V."/>
            <person name="Cullen D."/>
            <person name="Martin F."/>
            <person name="Rosso M.-N."/>
            <person name="Henrissat B."/>
            <person name="Hibbett D."/>
            <person name="Martinez A.T."/>
            <person name="Grigoriev I.V."/>
        </authorList>
    </citation>
    <scope>NUCLEOTIDE SEQUENCE</scope>
    <source>
        <strain evidence="1">AH 40177</strain>
    </source>
</reference>
<proteinExistence type="predicted"/>
<evidence type="ECO:0000313" key="1">
    <source>
        <dbReference type="EMBL" id="KAF9061648.1"/>
    </source>
</evidence>
<gene>
    <name evidence="1" type="ORF">BDP27DRAFT_324783</name>
</gene>
<name>A0A9P5PDZ0_9AGAR</name>
<dbReference type="Proteomes" id="UP000772434">
    <property type="component" value="Unassembled WGS sequence"/>
</dbReference>
<accession>A0A9P5PDZ0</accession>
<dbReference type="EMBL" id="JADNRY010000194">
    <property type="protein sequence ID" value="KAF9061648.1"/>
    <property type="molecule type" value="Genomic_DNA"/>
</dbReference>
<protein>
    <submittedName>
        <fullName evidence="1">Uncharacterized protein</fullName>
    </submittedName>
</protein>
<sequence>MTVKLMQIKRLSPNIYSLHDKFLTTLSLSFCSNALPFNPRPCCFPGSLRPLRSPVQPTQPTQPNYLSLWPSLITYVESALPALRMFPNSSDGNHCIIFSYHGSPSNGWIKFQPVTQIANPAGGYRTCHLLVDRSLESPHPSRMTTPPKTRILKEVSFGRSHRTNAVKLSWKSCWEYLV</sequence>
<keyword evidence="2" id="KW-1185">Reference proteome</keyword>
<organism evidence="1 2">
    <name type="scientific">Rhodocollybia butyracea</name>
    <dbReference type="NCBI Taxonomy" id="206335"/>
    <lineage>
        <taxon>Eukaryota</taxon>
        <taxon>Fungi</taxon>
        <taxon>Dikarya</taxon>
        <taxon>Basidiomycota</taxon>
        <taxon>Agaricomycotina</taxon>
        <taxon>Agaricomycetes</taxon>
        <taxon>Agaricomycetidae</taxon>
        <taxon>Agaricales</taxon>
        <taxon>Marasmiineae</taxon>
        <taxon>Omphalotaceae</taxon>
        <taxon>Rhodocollybia</taxon>
    </lineage>
</organism>